<dbReference type="AlphaFoldDB" id="A0A949K6X1"/>
<dbReference type="EMBL" id="JAHQCW010000009">
    <property type="protein sequence ID" value="MBU9736372.1"/>
    <property type="molecule type" value="Genomic_DNA"/>
</dbReference>
<protein>
    <submittedName>
        <fullName evidence="4">EAL domain-containing protein</fullName>
    </submittedName>
</protein>
<keyword evidence="5" id="KW-1185">Reference proteome</keyword>
<dbReference type="Pfam" id="PF00563">
    <property type="entry name" value="EAL"/>
    <property type="match status" value="1"/>
</dbReference>
<dbReference type="Gene3D" id="3.20.20.450">
    <property type="entry name" value="EAL domain"/>
    <property type="match status" value="1"/>
</dbReference>
<dbReference type="InterPro" id="IPR001638">
    <property type="entry name" value="Solute-binding_3/MltF_N"/>
</dbReference>
<dbReference type="InterPro" id="IPR035919">
    <property type="entry name" value="EAL_sf"/>
</dbReference>
<comment type="caution">
    <text evidence="4">The sequence shown here is derived from an EMBL/GenBank/DDBJ whole genome shotgun (WGS) entry which is preliminary data.</text>
</comment>
<accession>A0A949K6X1</accession>
<dbReference type="SMART" id="SM00052">
    <property type="entry name" value="EAL"/>
    <property type="match status" value="1"/>
</dbReference>
<dbReference type="SMART" id="SM00062">
    <property type="entry name" value="PBPb"/>
    <property type="match status" value="2"/>
</dbReference>
<dbReference type="SUPFAM" id="SSF55073">
    <property type="entry name" value="Nucleotide cyclase"/>
    <property type="match status" value="1"/>
</dbReference>
<feature type="transmembrane region" description="Helical" evidence="1">
    <location>
        <begin position="512"/>
        <end position="531"/>
    </location>
</feature>
<dbReference type="PANTHER" id="PTHR33121:SF70">
    <property type="entry name" value="SIGNALING PROTEIN YKOW"/>
    <property type="match status" value="1"/>
</dbReference>
<dbReference type="InterPro" id="IPR043128">
    <property type="entry name" value="Rev_trsase/Diguanyl_cyclase"/>
</dbReference>
<dbReference type="InterPro" id="IPR000160">
    <property type="entry name" value="GGDEF_dom"/>
</dbReference>
<evidence type="ECO:0000256" key="1">
    <source>
        <dbReference type="SAM" id="Phobius"/>
    </source>
</evidence>
<feature type="domain" description="EAL" evidence="2">
    <location>
        <begin position="720"/>
        <end position="973"/>
    </location>
</feature>
<dbReference type="CDD" id="cd01007">
    <property type="entry name" value="PBP2_BvgS_HisK_like"/>
    <property type="match status" value="1"/>
</dbReference>
<dbReference type="Pfam" id="PF00497">
    <property type="entry name" value="SBP_bac_3"/>
    <property type="match status" value="2"/>
</dbReference>
<reference evidence="4" key="1">
    <citation type="submission" date="2021-06" db="EMBL/GenBank/DDBJ databases">
        <title>Description of novel taxa of the family Lachnospiraceae.</title>
        <authorList>
            <person name="Chaplin A.V."/>
            <person name="Sokolova S.R."/>
            <person name="Pikina A.P."/>
            <person name="Korzhanova M."/>
            <person name="Belova V."/>
            <person name="Korostin D."/>
            <person name="Efimov B.A."/>
        </authorList>
    </citation>
    <scope>NUCLEOTIDE SEQUENCE</scope>
    <source>
        <strain evidence="4">ASD5720</strain>
    </source>
</reference>
<dbReference type="GO" id="GO:0071111">
    <property type="term" value="F:cyclic-guanylate-specific phosphodiesterase activity"/>
    <property type="evidence" value="ECO:0007669"/>
    <property type="project" value="InterPro"/>
</dbReference>
<organism evidence="4 5">
    <name type="scientific">Diplocloster agilis</name>
    <dbReference type="NCBI Taxonomy" id="2850323"/>
    <lineage>
        <taxon>Bacteria</taxon>
        <taxon>Bacillati</taxon>
        <taxon>Bacillota</taxon>
        <taxon>Clostridia</taxon>
        <taxon>Lachnospirales</taxon>
        <taxon>Lachnospiraceae</taxon>
        <taxon>Diplocloster</taxon>
    </lineage>
</organism>
<dbReference type="InterPro" id="IPR050706">
    <property type="entry name" value="Cyclic-di-GMP_PDE-like"/>
</dbReference>
<keyword evidence="1" id="KW-1133">Transmembrane helix</keyword>
<gene>
    <name evidence="4" type="ORF">KTH89_07480</name>
</gene>
<sequence length="973" mass="111089">MARTVKVRQTMKNFYKSLTCFLIILFTFLGTVLPLEASEKNVGMPVKVGYYEDGDYMSRNQYEEYVGYNFEFLQEISKHSGLQYEVIDTVSWESALQMIIRGEIDLLPAVYYTEERADQMLFSTQPMCNIYTTLNVRPDDQRYNYEDFEAFQGMHVGIISGGIDGENFKAFCQEHGITLQIHEYDETDKLLAALDEGTLDGVAITHLGKNSTFRSVAQFSPSPLYIAVSKQREDLLEELNRAMNDILLGNPGYEMDLYDKYLSPSANQKPVFTNEEQDFIREAGTIVASYDPDFAPLSYTDPDNGGFTGVTSDILNFIANNSGLQFRFEAHPQPEALRLLEEGSIDVLCVSDGDYLWDRRNQINSTLYFLRTPTAMITRPGNVEIKRLAEPEGYQLSENVEKDNPDLEIITYSSAQACLEAVDNGTADAAFMNMQVASYYLEEEQFAGLSAAPLGKYSNDLCVGVSSNADQRLFSIINKCVQYMPGDQIDTALIHYMAESGRVSLGELVRQHMLAIILSICLILGIIIFLISHNLKNALRSNQRIQELLYKDDLTGLYNINGFYRKWEELAHEKGRGDYALLYSDICQFRLINDHFGFGVGDKVLIGLADILRKNQRGHELCGRVSADNFVILMKYTDWEELLTRLEGIKSQLDLWRQEKTGIPYQIGVVYGAYLIGPSEETGIQQMMDFSNYARRNAKNNPNCDIICYDEKMRQQAIFQQELENRLGPALKRRELEVYYQPQVDMENGRIISSEALIRWNHPEKGLLMPGAFIPVFEKNGMVTAVDLWLFEDVCRSMRKWMDQDIKVMPVSCNFSRLHFEQPDFPERISAVADQYRVPHQLLIVEITESAIIEDPAVIETLLPQLKKKGFRIAIDDFGSGYSSLGQLQQLTADVLKMDRSFIVHGIRAEREQTVIRNLIQLAKELGLMVICEGVEEQEQADILLKLNGRLAQGFYYYRPMKKEEFERLAYPE</sequence>
<dbReference type="PROSITE" id="PS50883">
    <property type="entry name" value="EAL"/>
    <property type="match status" value="1"/>
</dbReference>
<evidence type="ECO:0000313" key="5">
    <source>
        <dbReference type="Proteomes" id="UP000712157"/>
    </source>
</evidence>
<dbReference type="CDD" id="cd01949">
    <property type="entry name" value="GGDEF"/>
    <property type="match status" value="1"/>
</dbReference>
<feature type="domain" description="GGDEF" evidence="3">
    <location>
        <begin position="577"/>
        <end position="711"/>
    </location>
</feature>
<dbReference type="SUPFAM" id="SSF141868">
    <property type="entry name" value="EAL domain-like"/>
    <property type="match status" value="1"/>
</dbReference>
<evidence type="ECO:0000313" key="4">
    <source>
        <dbReference type="EMBL" id="MBU9736372.1"/>
    </source>
</evidence>
<keyword evidence="1" id="KW-0812">Transmembrane</keyword>
<keyword evidence="1" id="KW-0472">Membrane</keyword>
<dbReference type="SMART" id="SM00267">
    <property type="entry name" value="GGDEF"/>
    <property type="match status" value="1"/>
</dbReference>
<dbReference type="PANTHER" id="PTHR33121">
    <property type="entry name" value="CYCLIC DI-GMP PHOSPHODIESTERASE PDEF"/>
    <property type="match status" value="1"/>
</dbReference>
<dbReference type="Gene3D" id="3.40.190.10">
    <property type="entry name" value="Periplasmic binding protein-like II"/>
    <property type="match status" value="4"/>
</dbReference>
<dbReference type="CDD" id="cd01948">
    <property type="entry name" value="EAL"/>
    <property type="match status" value="1"/>
</dbReference>
<proteinExistence type="predicted"/>
<dbReference type="InterPro" id="IPR029787">
    <property type="entry name" value="Nucleotide_cyclase"/>
</dbReference>
<dbReference type="Gene3D" id="3.30.70.270">
    <property type="match status" value="1"/>
</dbReference>
<dbReference type="InterPro" id="IPR001633">
    <property type="entry name" value="EAL_dom"/>
</dbReference>
<dbReference type="SUPFAM" id="SSF53850">
    <property type="entry name" value="Periplasmic binding protein-like II"/>
    <property type="match status" value="2"/>
</dbReference>
<name>A0A949K6X1_9FIRM</name>
<evidence type="ECO:0000259" key="2">
    <source>
        <dbReference type="PROSITE" id="PS50883"/>
    </source>
</evidence>
<dbReference type="Pfam" id="PF00990">
    <property type="entry name" value="GGDEF"/>
    <property type="match status" value="1"/>
</dbReference>
<evidence type="ECO:0000259" key="3">
    <source>
        <dbReference type="PROSITE" id="PS50887"/>
    </source>
</evidence>
<dbReference type="Proteomes" id="UP000712157">
    <property type="component" value="Unassembled WGS sequence"/>
</dbReference>
<dbReference type="NCBIfam" id="TIGR00254">
    <property type="entry name" value="GGDEF"/>
    <property type="match status" value="1"/>
</dbReference>
<dbReference type="PROSITE" id="PS50887">
    <property type="entry name" value="GGDEF"/>
    <property type="match status" value="1"/>
</dbReference>